<protein>
    <submittedName>
        <fullName evidence="3">Adhesin</fullName>
    </submittedName>
</protein>
<keyword evidence="4" id="KW-1185">Reference proteome</keyword>
<gene>
    <name evidence="3" type="ORF">SAMN06265367_104121</name>
</gene>
<evidence type="ECO:0000313" key="3">
    <source>
        <dbReference type="EMBL" id="SMP24750.1"/>
    </source>
</evidence>
<dbReference type="EMBL" id="FXUA01000004">
    <property type="protein sequence ID" value="SMP24750.1"/>
    <property type="molecule type" value="Genomic_DNA"/>
</dbReference>
<reference evidence="3 4" key="1">
    <citation type="submission" date="2017-05" db="EMBL/GenBank/DDBJ databases">
        <authorList>
            <person name="Varghese N."/>
            <person name="Submissions S."/>
        </authorList>
    </citation>
    <scope>NUCLEOTIDE SEQUENCE [LARGE SCALE GENOMIC DNA]</scope>
    <source>
        <strain evidence="3 4">DSM 15360</strain>
    </source>
</reference>
<feature type="chain" id="PRO_5046603137" evidence="1">
    <location>
        <begin position="22"/>
        <end position="314"/>
    </location>
</feature>
<sequence>MRTKQSKFRLVAIALVSTTIASLTSCDTNLELVQSINEEFTEVNSIEIESSFLDVSYIGNPDMESVQLIGALESSKAGNFAIEYRVDQNTLIIEVVRHGIGGGNSRGYINLTGPQHMNMNLEAGSGNIQIHQVTAQKFEFDGGSGNIELGDIKAPLLELKLSSGKINAYDLIGDVELEISSGNASISNLEGDLNAVGSSGKFNFKLISGKVNSSLNSGNGILNGVQELGKLKISSGNYTVNNSYFGSNTQFEGSSGNFDIQTNSDLSDFNFDLKTSSGNIRVGGSNSSGSLKIDNGSPYTVSGVVSSGNIKIGN</sequence>
<feature type="signal peptide" evidence="1">
    <location>
        <begin position="1"/>
        <end position="21"/>
    </location>
</feature>
<dbReference type="Pfam" id="PF13349">
    <property type="entry name" value="DUF4097"/>
    <property type="match status" value="1"/>
</dbReference>
<comment type="caution">
    <text evidence="3">The sequence shown here is derived from an EMBL/GenBank/DDBJ whole genome shotgun (WGS) entry which is preliminary data.</text>
</comment>
<name>A0ABY1P2F8_9BACT</name>
<keyword evidence="1" id="KW-0732">Signal</keyword>
<proteinExistence type="predicted"/>
<organism evidence="3 4">
    <name type="scientific">Algoriphagus winogradskyi</name>
    <dbReference type="NCBI Taxonomy" id="237017"/>
    <lineage>
        <taxon>Bacteria</taxon>
        <taxon>Pseudomonadati</taxon>
        <taxon>Bacteroidota</taxon>
        <taxon>Cytophagia</taxon>
        <taxon>Cytophagales</taxon>
        <taxon>Cyclobacteriaceae</taxon>
        <taxon>Algoriphagus</taxon>
    </lineage>
</organism>
<feature type="domain" description="DUF4097" evidence="2">
    <location>
        <begin position="76"/>
        <end position="312"/>
    </location>
</feature>
<evidence type="ECO:0000256" key="1">
    <source>
        <dbReference type="SAM" id="SignalP"/>
    </source>
</evidence>
<evidence type="ECO:0000313" key="4">
    <source>
        <dbReference type="Proteomes" id="UP001157915"/>
    </source>
</evidence>
<dbReference type="InterPro" id="IPR025164">
    <property type="entry name" value="Toastrack_DUF4097"/>
</dbReference>
<evidence type="ECO:0000259" key="2">
    <source>
        <dbReference type="Pfam" id="PF13349"/>
    </source>
</evidence>
<dbReference type="PROSITE" id="PS51257">
    <property type="entry name" value="PROKAR_LIPOPROTEIN"/>
    <property type="match status" value="1"/>
</dbReference>
<accession>A0ABY1P2F8</accession>
<dbReference type="Proteomes" id="UP001157915">
    <property type="component" value="Unassembled WGS sequence"/>
</dbReference>